<accession>A0ABU6U892</accession>
<sequence length="376" mass="42869">MALYGWVDDEVFTQSSLVAADMLSELRRELRLTADRVAEGDYVLEAAGPSERLPFRASEDRTHFLWVYTEMFTRLGVRLHFNDFQKEVMTRCQGPKLFDAFDESIQEFKWNYFNVLPFPSRRPFWLDDEGAPFPWVYWNSEVEDYRITTLDPLETLVYEFLHSLPGGLGKKSNFKCRWILDHGDVEVGMFLDSLLEDMDKQFHFDRLWTKMAEVEGACSRSILPTPTFPAASARASVSVSAATVPQGSSLGPVKTKKKTLVTSSVKPISVEKEEGEKEDPSVNLKQKRRMRKVQESFPEEAALGADSAWEHKVNPIDRAFPAGFNFRGALDSGLTQDPIREILGFMLPEQRFGTTQHLSLLAFRCTFSCLLLPPLD</sequence>
<comment type="caution">
    <text evidence="1">The sequence shown here is derived from an EMBL/GenBank/DDBJ whole genome shotgun (WGS) entry which is preliminary data.</text>
</comment>
<dbReference type="EMBL" id="JASCZI010120907">
    <property type="protein sequence ID" value="MED6157397.1"/>
    <property type="molecule type" value="Genomic_DNA"/>
</dbReference>
<reference evidence="1 2" key="1">
    <citation type="journal article" date="2023" name="Plants (Basel)">
        <title>Bridging the Gap: Combining Genomics and Transcriptomics Approaches to Understand Stylosanthes scabra, an Orphan Legume from the Brazilian Caatinga.</title>
        <authorList>
            <person name="Ferreira-Neto J.R.C."/>
            <person name="da Silva M.D."/>
            <person name="Binneck E."/>
            <person name="de Melo N.F."/>
            <person name="da Silva R.H."/>
            <person name="de Melo A.L.T.M."/>
            <person name="Pandolfi V."/>
            <person name="Bustamante F.O."/>
            <person name="Brasileiro-Vidal A.C."/>
            <person name="Benko-Iseppon A.M."/>
        </authorList>
    </citation>
    <scope>NUCLEOTIDE SEQUENCE [LARGE SCALE GENOMIC DNA]</scope>
    <source>
        <tissue evidence="1">Leaves</tissue>
    </source>
</reference>
<proteinExistence type="predicted"/>
<name>A0ABU6U892_9FABA</name>
<dbReference type="Proteomes" id="UP001341840">
    <property type="component" value="Unassembled WGS sequence"/>
</dbReference>
<gene>
    <name evidence="1" type="ORF">PIB30_022806</name>
</gene>
<evidence type="ECO:0000313" key="1">
    <source>
        <dbReference type="EMBL" id="MED6157397.1"/>
    </source>
</evidence>
<protein>
    <submittedName>
        <fullName evidence="1">Uncharacterized protein</fullName>
    </submittedName>
</protein>
<organism evidence="1 2">
    <name type="scientific">Stylosanthes scabra</name>
    <dbReference type="NCBI Taxonomy" id="79078"/>
    <lineage>
        <taxon>Eukaryota</taxon>
        <taxon>Viridiplantae</taxon>
        <taxon>Streptophyta</taxon>
        <taxon>Embryophyta</taxon>
        <taxon>Tracheophyta</taxon>
        <taxon>Spermatophyta</taxon>
        <taxon>Magnoliopsida</taxon>
        <taxon>eudicotyledons</taxon>
        <taxon>Gunneridae</taxon>
        <taxon>Pentapetalae</taxon>
        <taxon>rosids</taxon>
        <taxon>fabids</taxon>
        <taxon>Fabales</taxon>
        <taxon>Fabaceae</taxon>
        <taxon>Papilionoideae</taxon>
        <taxon>50 kb inversion clade</taxon>
        <taxon>dalbergioids sensu lato</taxon>
        <taxon>Dalbergieae</taxon>
        <taxon>Pterocarpus clade</taxon>
        <taxon>Stylosanthes</taxon>
    </lineage>
</organism>
<evidence type="ECO:0000313" key="2">
    <source>
        <dbReference type="Proteomes" id="UP001341840"/>
    </source>
</evidence>
<keyword evidence="2" id="KW-1185">Reference proteome</keyword>